<protein>
    <recommendedName>
        <fullName evidence="3">N-acetyltransferase domain-containing protein</fullName>
    </recommendedName>
</protein>
<evidence type="ECO:0000313" key="1">
    <source>
        <dbReference type="EMBL" id="GAA3150109.1"/>
    </source>
</evidence>
<comment type="caution">
    <text evidence="1">The sequence shown here is derived from an EMBL/GenBank/DDBJ whole genome shotgun (WGS) entry which is preliminary data.</text>
</comment>
<dbReference type="SUPFAM" id="SSF55729">
    <property type="entry name" value="Acyl-CoA N-acyltransferases (Nat)"/>
    <property type="match status" value="1"/>
</dbReference>
<dbReference type="PANTHER" id="PTHR41700">
    <property type="entry name" value="GCN5-RELATED N-ACETYLTRANSFERASE"/>
    <property type="match status" value="1"/>
</dbReference>
<sequence>MIDLSSDTSRTTEAGGVVGEAVAAAASAARSARVSVRQLADLEHLEAVQNLYEGIWRPDGKTPPVTTELLRALTKAGSYVGGAFDGGELDSGEFIGGELVGACVGFFSPPADEALHSHIAGVATGMRGRNVGYALKLHQRAWALQRQVAEISWTFDPLVRRNAYFNLGKLAAAATEYLPNFYGPMHDGINGTDDTDRLLVTWRLAAPEVALACAGRRGAPHTVGVTALGVSPRDRPVLGTLDGPTVLVAVPDDIERLRATDPARAAAWRSAVRDVLGGLLADGARITGFDRAGRYIVERKDTSWKNTA</sequence>
<dbReference type="Proteomes" id="UP001501637">
    <property type="component" value="Unassembled WGS sequence"/>
</dbReference>
<dbReference type="PANTHER" id="PTHR41700:SF1">
    <property type="entry name" value="N-ACETYLTRANSFERASE DOMAIN-CONTAINING PROTEIN"/>
    <property type="match status" value="1"/>
</dbReference>
<dbReference type="InterPro" id="IPR038764">
    <property type="entry name" value="GNAT_N_AcTrfase_prd"/>
</dbReference>
<dbReference type="EMBL" id="BAAAUG010000212">
    <property type="protein sequence ID" value="GAA3150109.1"/>
    <property type="molecule type" value="Genomic_DNA"/>
</dbReference>
<gene>
    <name evidence="1" type="ORF">GCM10010449_80730</name>
</gene>
<dbReference type="InterPro" id="IPR016181">
    <property type="entry name" value="Acyl_CoA_acyltransferase"/>
</dbReference>
<organism evidence="1 2">
    <name type="scientific">Streptomyces rectiviolaceus</name>
    <dbReference type="NCBI Taxonomy" id="332591"/>
    <lineage>
        <taxon>Bacteria</taxon>
        <taxon>Bacillati</taxon>
        <taxon>Actinomycetota</taxon>
        <taxon>Actinomycetes</taxon>
        <taxon>Kitasatosporales</taxon>
        <taxon>Streptomycetaceae</taxon>
        <taxon>Streptomyces</taxon>
    </lineage>
</organism>
<proteinExistence type="predicted"/>
<name>A0ABP6NJM7_9ACTN</name>
<dbReference type="Gene3D" id="3.40.630.30">
    <property type="match status" value="1"/>
</dbReference>
<keyword evidence="2" id="KW-1185">Reference proteome</keyword>
<accession>A0ABP6NJM7</accession>
<reference evidence="2" key="1">
    <citation type="journal article" date="2019" name="Int. J. Syst. Evol. Microbiol.">
        <title>The Global Catalogue of Microorganisms (GCM) 10K type strain sequencing project: providing services to taxonomists for standard genome sequencing and annotation.</title>
        <authorList>
            <consortium name="The Broad Institute Genomics Platform"/>
            <consortium name="The Broad Institute Genome Sequencing Center for Infectious Disease"/>
            <person name="Wu L."/>
            <person name="Ma J."/>
        </authorList>
    </citation>
    <scope>NUCLEOTIDE SEQUENCE [LARGE SCALE GENOMIC DNA]</scope>
    <source>
        <strain evidence="2">JCM 9092</strain>
    </source>
</reference>
<evidence type="ECO:0000313" key="2">
    <source>
        <dbReference type="Proteomes" id="UP001501637"/>
    </source>
</evidence>
<evidence type="ECO:0008006" key="3">
    <source>
        <dbReference type="Google" id="ProtNLM"/>
    </source>
</evidence>